<dbReference type="GO" id="GO:0000160">
    <property type="term" value="P:phosphorelay signal transduction system"/>
    <property type="evidence" value="ECO:0007669"/>
    <property type="project" value="UniProtKB-KW"/>
</dbReference>
<dbReference type="InterPro" id="IPR036890">
    <property type="entry name" value="HATPase_C_sf"/>
</dbReference>
<dbReference type="SUPFAM" id="SSF48452">
    <property type="entry name" value="TPR-like"/>
    <property type="match status" value="2"/>
</dbReference>
<dbReference type="EC" id="2.7.13.3" evidence="2"/>
<gene>
    <name evidence="8" type="ORF">TRV642_4268</name>
</gene>
<dbReference type="GO" id="GO:0004673">
    <property type="term" value="F:protein histidine kinase activity"/>
    <property type="evidence" value="ECO:0007669"/>
    <property type="project" value="UniProtKB-EC"/>
</dbReference>
<dbReference type="PANTHER" id="PTHR24421:SF10">
    <property type="entry name" value="NITRATE_NITRITE SENSOR PROTEIN NARQ"/>
    <property type="match status" value="1"/>
</dbReference>
<sequence length="672" mass="78186">MTSCNRIICVLLILFFSCEKQNSNLYIKNTSVSIDKIHINTLKKDKKEKYLDSIASLLKSKTNDSIVRNLYLKLATEYYSIDNLKKSLHVSLQALKLSKEAKDSTRIPLALFYIGDCYRNSKRDSAYFYFLQAEKIYSKISDYDNVGKMLFNKAYVLFYDGNYIECEVEISKALQYLKKSKNHRLVYSCNTLMGNCLEKLVNYDEALRYHKLALNNLEKMKVNDIDKDEINNYNVTSIINISNLYDLKGEFSKSVQNLQGLLSRDLKKKWPRLYANVLSNLAYSKMRNGDYKNVESMFIESLKIVDSIGVESDLLYKKIYIGEYFLTQKDTLKSIQSLLEANYIAIKIKNSNEILTSLKLLSKIDKKNSLSYTNKYIQISDSINKIQKNAHYKYARIAYETSRIEDENKVLTKNNLWILIISLGSILLLALFFLLRYLKYKNKELLFLRKQQKANEEIYLLLTEQHKKINIAKENEKGKIAKELHDGIMNKIYGVRMNLGFFNSKTDLAIIEKRKEYIFELQNIENEIRTISHDLSRGSFLEGNDFNVLLEGLIENQKDISTTSFKFANDGTFEWEIIQNIYKINIYRIIQEAILNVNKYSDAENCDVKIEKKNHNFIKLTIIDDGNGFDIKSKKNGIGLSNMRERVMSLKGQFNIESKIGEGTKIEVTFTF</sequence>
<comment type="catalytic activity">
    <reaction evidence="1">
        <text>ATP + protein L-histidine = ADP + protein N-phospho-L-histidine.</text>
        <dbReference type="EC" id="2.7.13.3"/>
    </reaction>
</comment>
<evidence type="ECO:0000313" key="9">
    <source>
        <dbReference type="Proteomes" id="UP001152749"/>
    </source>
</evidence>
<feature type="transmembrane region" description="Helical" evidence="6">
    <location>
        <begin position="416"/>
        <end position="438"/>
    </location>
</feature>
<dbReference type="InterPro" id="IPR003594">
    <property type="entry name" value="HATPase_dom"/>
</dbReference>
<keyword evidence="4 8" id="KW-0418">Kinase</keyword>
<dbReference type="Gene3D" id="3.30.565.10">
    <property type="entry name" value="Histidine kinase-like ATPase, C-terminal domain"/>
    <property type="match status" value="1"/>
</dbReference>
<dbReference type="RefSeq" id="WP_263361450.1">
    <property type="nucleotide sequence ID" value="NZ_OX336425.1"/>
</dbReference>
<keyword evidence="6" id="KW-1133">Transmembrane helix</keyword>
<dbReference type="InterPro" id="IPR011990">
    <property type="entry name" value="TPR-like_helical_dom_sf"/>
</dbReference>
<evidence type="ECO:0000313" key="8">
    <source>
        <dbReference type="EMBL" id="CAI2768949.1"/>
    </source>
</evidence>
<dbReference type="EMBL" id="OX336425">
    <property type="protein sequence ID" value="CAI2768949.1"/>
    <property type="molecule type" value="Genomic_DNA"/>
</dbReference>
<dbReference type="PROSITE" id="PS50109">
    <property type="entry name" value="HIS_KIN"/>
    <property type="match status" value="1"/>
</dbReference>
<reference evidence="8" key="1">
    <citation type="submission" date="2022-09" db="EMBL/GenBank/DDBJ databases">
        <authorList>
            <person name="Duchaud E."/>
        </authorList>
    </citation>
    <scope>NUCLEOTIDE SEQUENCE</scope>
    <source>
        <strain evidence="8">TRV642</strain>
    </source>
</reference>
<dbReference type="Proteomes" id="UP001152749">
    <property type="component" value="Chromosome"/>
</dbReference>
<dbReference type="InterPro" id="IPR005467">
    <property type="entry name" value="His_kinase_dom"/>
</dbReference>
<evidence type="ECO:0000256" key="4">
    <source>
        <dbReference type="ARBA" id="ARBA00022777"/>
    </source>
</evidence>
<feature type="domain" description="Histidine kinase" evidence="7">
    <location>
        <begin position="586"/>
        <end position="672"/>
    </location>
</feature>
<evidence type="ECO:0000256" key="2">
    <source>
        <dbReference type="ARBA" id="ARBA00012438"/>
    </source>
</evidence>
<dbReference type="Gene3D" id="1.25.40.10">
    <property type="entry name" value="Tetratricopeptide repeat domain"/>
    <property type="match status" value="3"/>
</dbReference>
<dbReference type="PANTHER" id="PTHR24421">
    <property type="entry name" value="NITRATE/NITRITE SENSOR PROTEIN NARX-RELATED"/>
    <property type="match status" value="1"/>
</dbReference>
<keyword evidence="3" id="KW-0808">Transferase</keyword>
<evidence type="ECO:0000256" key="3">
    <source>
        <dbReference type="ARBA" id="ARBA00022679"/>
    </source>
</evidence>
<protein>
    <recommendedName>
        <fullName evidence="2">histidine kinase</fullName>
        <ecNumber evidence="2">2.7.13.3</ecNumber>
    </recommendedName>
</protein>
<accession>A0A9W4X574</accession>
<dbReference type="AlphaFoldDB" id="A0A9W4X574"/>
<name>A0A9W4X574_9FLAO</name>
<dbReference type="SUPFAM" id="SSF55874">
    <property type="entry name" value="ATPase domain of HSP90 chaperone/DNA topoisomerase II/histidine kinase"/>
    <property type="match status" value="1"/>
</dbReference>
<dbReference type="Pfam" id="PF02518">
    <property type="entry name" value="HATPase_c"/>
    <property type="match status" value="1"/>
</dbReference>
<keyword evidence="6" id="KW-0812">Transmembrane</keyword>
<dbReference type="InterPro" id="IPR019734">
    <property type="entry name" value="TPR_rpt"/>
</dbReference>
<evidence type="ECO:0000256" key="5">
    <source>
        <dbReference type="ARBA" id="ARBA00023012"/>
    </source>
</evidence>
<dbReference type="PROSITE" id="PS51257">
    <property type="entry name" value="PROKAR_LIPOPROTEIN"/>
    <property type="match status" value="1"/>
</dbReference>
<dbReference type="InterPro" id="IPR050482">
    <property type="entry name" value="Sensor_HK_TwoCompSys"/>
</dbReference>
<keyword evidence="6" id="KW-0472">Membrane</keyword>
<evidence type="ECO:0000259" key="7">
    <source>
        <dbReference type="PROSITE" id="PS50109"/>
    </source>
</evidence>
<evidence type="ECO:0000256" key="6">
    <source>
        <dbReference type="SAM" id="Phobius"/>
    </source>
</evidence>
<dbReference type="CDD" id="cd16917">
    <property type="entry name" value="HATPase_UhpB-NarQ-NarX-like"/>
    <property type="match status" value="1"/>
</dbReference>
<proteinExistence type="predicted"/>
<evidence type="ECO:0000256" key="1">
    <source>
        <dbReference type="ARBA" id="ARBA00000085"/>
    </source>
</evidence>
<organism evidence="8 9">
    <name type="scientific">Flavobacterium collinsii</name>
    <dbReference type="NCBI Taxonomy" id="1114861"/>
    <lineage>
        <taxon>Bacteria</taxon>
        <taxon>Pseudomonadati</taxon>
        <taxon>Bacteroidota</taxon>
        <taxon>Flavobacteriia</taxon>
        <taxon>Flavobacteriales</taxon>
        <taxon>Flavobacteriaceae</taxon>
        <taxon>Flavobacterium</taxon>
    </lineage>
</organism>
<dbReference type="SMART" id="SM00028">
    <property type="entry name" value="TPR"/>
    <property type="match status" value="5"/>
</dbReference>
<keyword evidence="5" id="KW-0902">Two-component regulatory system</keyword>
<dbReference type="KEGG" id="fcs:TRV642_4268"/>